<feature type="compositionally biased region" description="Low complexity" evidence="1">
    <location>
        <begin position="141"/>
        <end position="155"/>
    </location>
</feature>
<dbReference type="AlphaFoldDB" id="A0A9P0YYT3"/>
<accession>A0A9P0YYT3</accession>
<name>A0A9P0YYT3_CUSEU</name>
<feature type="region of interest" description="Disordered" evidence="1">
    <location>
        <begin position="71"/>
        <end position="115"/>
    </location>
</feature>
<keyword evidence="3" id="KW-1185">Reference proteome</keyword>
<comment type="caution">
    <text evidence="2">The sequence shown here is derived from an EMBL/GenBank/DDBJ whole genome shotgun (WGS) entry which is preliminary data.</text>
</comment>
<evidence type="ECO:0000313" key="3">
    <source>
        <dbReference type="Proteomes" id="UP001152484"/>
    </source>
</evidence>
<sequence>MDELVLFVNKESLGADGSFLEENLHKERKTIPLVPGLHSEERNARILSFPIEDRTYVNLVSDFQGTSPLPVESDYGGLRRSRRHTPTAHDLNQNSHVVSVEDSGQGPEVSKDDGEGMSAFVPLQVVFPIVKNTPVPPLKDSTPIAATSSSTSRSVPSDHELLAMASRRKRMPSKLSANPPKVPKYPTPDTASAPNAPHEEHGVDTWAKPPQVMHLSLSSEFYQLKDALTMKDEMAQFQLASSAPFFDCLPPTGVIAASSAYAFQSVQASLVVAARVSLLERTVDELKQKEISLASSLDKSAKLVRELEDKSSTQSAQILQLNARVKSLEAYGRKKKQEVIDAACYYVWKTKGELMTSFIKGEMTHRSAERDVATWHKLREEMDPPVGEDGFEVGHSDDEIDPQCLPVR</sequence>
<organism evidence="2 3">
    <name type="scientific">Cuscuta europaea</name>
    <name type="common">European dodder</name>
    <dbReference type="NCBI Taxonomy" id="41803"/>
    <lineage>
        <taxon>Eukaryota</taxon>
        <taxon>Viridiplantae</taxon>
        <taxon>Streptophyta</taxon>
        <taxon>Embryophyta</taxon>
        <taxon>Tracheophyta</taxon>
        <taxon>Spermatophyta</taxon>
        <taxon>Magnoliopsida</taxon>
        <taxon>eudicotyledons</taxon>
        <taxon>Gunneridae</taxon>
        <taxon>Pentapetalae</taxon>
        <taxon>asterids</taxon>
        <taxon>lamiids</taxon>
        <taxon>Solanales</taxon>
        <taxon>Convolvulaceae</taxon>
        <taxon>Cuscuteae</taxon>
        <taxon>Cuscuta</taxon>
        <taxon>Cuscuta subgen. Cuscuta</taxon>
    </lineage>
</organism>
<proteinExistence type="predicted"/>
<evidence type="ECO:0000256" key="1">
    <source>
        <dbReference type="SAM" id="MobiDB-lite"/>
    </source>
</evidence>
<reference evidence="2" key="1">
    <citation type="submission" date="2022-07" db="EMBL/GenBank/DDBJ databases">
        <authorList>
            <person name="Macas J."/>
            <person name="Novak P."/>
            <person name="Neumann P."/>
        </authorList>
    </citation>
    <scope>NUCLEOTIDE SEQUENCE</scope>
</reference>
<dbReference type="OrthoDB" id="1324819at2759"/>
<protein>
    <submittedName>
        <fullName evidence="2">Uncharacterized protein</fullName>
    </submittedName>
</protein>
<gene>
    <name evidence="2" type="ORF">CEURO_LOCUS7297</name>
</gene>
<dbReference type="EMBL" id="CAMAPE010000011">
    <property type="protein sequence ID" value="CAH9079891.1"/>
    <property type="molecule type" value="Genomic_DNA"/>
</dbReference>
<evidence type="ECO:0000313" key="2">
    <source>
        <dbReference type="EMBL" id="CAH9079891.1"/>
    </source>
</evidence>
<feature type="region of interest" description="Disordered" evidence="1">
    <location>
        <begin position="134"/>
        <end position="204"/>
    </location>
</feature>
<dbReference type="Proteomes" id="UP001152484">
    <property type="component" value="Unassembled WGS sequence"/>
</dbReference>